<feature type="transmembrane region" description="Helical" evidence="1">
    <location>
        <begin position="27"/>
        <end position="47"/>
    </location>
</feature>
<keyword evidence="3" id="KW-1185">Reference proteome</keyword>
<gene>
    <name evidence="2" type="ORF">HMPREF1872_00687</name>
</gene>
<accession>A0A133YE15</accession>
<keyword evidence="1" id="KW-1133">Transmembrane helix</keyword>
<keyword evidence="1" id="KW-0812">Transmembrane</keyword>
<keyword evidence="1" id="KW-0472">Membrane</keyword>
<name>A0A133YE15_9FIRM</name>
<dbReference type="Proteomes" id="UP000070080">
    <property type="component" value="Unassembled WGS sequence"/>
</dbReference>
<reference evidence="3" key="1">
    <citation type="submission" date="2016-01" db="EMBL/GenBank/DDBJ databases">
        <authorList>
            <person name="Mitreva M."/>
            <person name="Pepin K.H."/>
            <person name="Mihindukulasuriya K.A."/>
            <person name="Fulton R."/>
            <person name="Fronick C."/>
            <person name="O'Laughlin M."/>
            <person name="Miner T."/>
            <person name="Herter B."/>
            <person name="Rosa B.A."/>
            <person name="Cordes M."/>
            <person name="Tomlinson C."/>
            <person name="Wollam A."/>
            <person name="Palsikar V.B."/>
            <person name="Mardis E.R."/>
            <person name="Wilson R.K."/>
        </authorList>
    </citation>
    <scope>NUCLEOTIDE SEQUENCE [LARGE SCALE GENOMIC DNA]</scope>
    <source>
        <strain evidence="3">KA00274</strain>
    </source>
</reference>
<evidence type="ECO:0000313" key="2">
    <source>
        <dbReference type="EMBL" id="KXB41439.1"/>
    </source>
</evidence>
<dbReference type="EMBL" id="LSCV01000015">
    <property type="protein sequence ID" value="KXB41439.1"/>
    <property type="molecule type" value="Genomic_DNA"/>
</dbReference>
<protein>
    <submittedName>
        <fullName evidence="2">Uncharacterized protein</fullName>
    </submittedName>
</protein>
<dbReference type="AlphaFoldDB" id="A0A133YE15"/>
<evidence type="ECO:0000313" key="3">
    <source>
        <dbReference type="Proteomes" id="UP000070080"/>
    </source>
</evidence>
<proteinExistence type="predicted"/>
<organism evidence="2 3">
    <name type="scientific">Amygdalobacter nucleatus</name>
    <dbReference type="NCBI Taxonomy" id="3029274"/>
    <lineage>
        <taxon>Bacteria</taxon>
        <taxon>Bacillati</taxon>
        <taxon>Bacillota</taxon>
        <taxon>Clostridia</taxon>
        <taxon>Eubacteriales</taxon>
        <taxon>Oscillospiraceae</taxon>
        <taxon>Amygdalobacter</taxon>
    </lineage>
</organism>
<comment type="caution">
    <text evidence="2">The sequence shown here is derived from an EMBL/GenBank/DDBJ whole genome shotgun (WGS) entry which is preliminary data.</text>
</comment>
<sequence>MLIKTMLAICYANCLATFYELSKHYGVFIWIISIGVSILISSITELLKKRAKCIFK</sequence>
<evidence type="ECO:0000256" key="1">
    <source>
        <dbReference type="SAM" id="Phobius"/>
    </source>
</evidence>